<dbReference type="WBParaSite" id="nRc.2.0.1.t21374-RA">
    <property type="protein sequence ID" value="nRc.2.0.1.t21374-RA"/>
    <property type="gene ID" value="nRc.2.0.1.g21374"/>
</dbReference>
<keyword evidence="3" id="KW-0539">Nucleus</keyword>
<feature type="domain" description="Suppressor of forked" evidence="4">
    <location>
        <begin position="127"/>
        <end position="281"/>
    </location>
</feature>
<dbReference type="SMART" id="SM00386">
    <property type="entry name" value="HAT"/>
    <property type="match status" value="4"/>
</dbReference>
<dbReference type="OMA" id="IEHEMIH"/>
<dbReference type="Pfam" id="PF05843">
    <property type="entry name" value="Suf"/>
    <property type="match status" value="2"/>
</dbReference>
<evidence type="ECO:0000313" key="5">
    <source>
        <dbReference type="Proteomes" id="UP000887565"/>
    </source>
</evidence>
<dbReference type="Proteomes" id="UP000887565">
    <property type="component" value="Unplaced"/>
</dbReference>
<evidence type="ECO:0000313" key="6">
    <source>
        <dbReference type="WBParaSite" id="nRc.2.0.1.t21374-RA"/>
    </source>
</evidence>
<organism evidence="5 6">
    <name type="scientific">Romanomermis culicivorax</name>
    <name type="common">Nematode worm</name>
    <dbReference type="NCBI Taxonomy" id="13658"/>
    <lineage>
        <taxon>Eukaryota</taxon>
        <taxon>Metazoa</taxon>
        <taxon>Ecdysozoa</taxon>
        <taxon>Nematoda</taxon>
        <taxon>Enoplea</taxon>
        <taxon>Dorylaimia</taxon>
        <taxon>Mermithida</taxon>
        <taxon>Mermithoidea</taxon>
        <taxon>Mermithidae</taxon>
        <taxon>Romanomermis</taxon>
    </lineage>
</organism>
<sequence>MAGVIAVITPERRIEKNVYDVEAWNLMLRDAQRRNIDQTRHFYEKLVGRFPNAGRFWKAYIEHEMIHLHMYKQQSIFHLYNSYIAKIGTNKVTCVILRHGQGLITKSVYVVIFLTSEQPNLVLCKLWTMKSQLKAKCLENVEKLFQRSLIKILNIDLWKTYLNYVRDTKSHLPQFREKMAQAYDFALDKVGLDMLSYGVFNDYVQFLKAVPAVGTFAENQKISAIRKVYLKGIATPLLNIEILWGEYCVFERSVNPTLAEKLIAEKSKDYQNARRVSKSMET</sequence>
<dbReference type="GO" id="GO:0003729">
    <property type="term" value="F:mRNA binding"/>
    <property type="evidence" value="ECO:0007669"/>
    <property type="project" value="TreeGrafter"/>
</dbReference>
<evidence type="ECO:0000256" key="2">
    <source>
        <dbReference type="ARBA" id="ARBA00022737"/>
    </source>
</evidence>
<proteinExistence type="predicted"/>
<dbReference type="PANTHER" id="PTHR19980">
    <property type="entry name" value="RNA CLEAVAGE STIMULATION FACTOR"/>
    <property type="match status" value="1"/>
</dbReference>
<dbReference type="AlphaFoldDB" id="A0A915J6H3"/>
<reference evidence="6" key="1">
    <citation type="submission" date="2022-11" db="UniProtKB">
        <authorList>
            <consortium name="WormBaseParasite"/>
        </authorList>
    </citation>
    <scope>IDENTIFICATION</scope>
</reference>
<dbReference type="InterPro" id="IPR011990">
    <property type="entry name" value="TPR-like_helical_dom_sf"/>
</dbReference>
<protein>
    <submittedName>
        <fullName evidence="6">Cleavage stimulation factor subunit 3</fullName>
    </submittedName>
</protein>
<dbReference type="GO" id="GO:0005634">
    <property type="term" value="C:nucleus"/>
    <property type="evidence" value="ECO:0007669"/>
    <property type="project" value="UniProtKB-SubCell"/>
</dbReference>
<keyword evidence="5" id="KW-1185">Reference proteome</keyword>
<evidence type="ECO:0000259" key="4">
    <source>
        <dbReference type="Pfam" id="PF05843"/>
    </source>
</evidence>
<feature type="domain" description="Suppressor of forked" evidence="4">
    <location>
        <begin position="10"/>
        <end position="77"/>
    </location>
</feature>
<evidence type="ECO:0000256" key="3">
    <source>
        <dbReference type="ARBA" id="ARBA00023242"/>
    </source>
</evidence>
<comment type="subcellular location">
    <subcellularLocation>
        <location evidence="1">Nucleus</location>
    </subcellularLocation>
</comment>
<evidence type="ECO:0000256" key="1">
    <source>
        <dbReference type="ARBA" id="ARBA00004123"/>
    </source>
</evidence>
<dbReference type="Gene3D" id="1.25.40.1040">
    <property type="match status" value="2"/>
</dbReference>
<dbReference type="PANTHER" id="PTHR19980:SF0">
    <property type="entry name" value="CLEAVAGE STIMULATION FACTOR SUBUNIT 3"/>
    <property type="match status" value="1"/>
</dbReference>
<name>A0A915J6H3_ROMCU</name>
<dbReference type="InterPro" id="IPR003107">
    <property type="entry name" value="HAT"/>
</dbReference>
<accession>A0A915J6H3</accession>
<dbReference type="GO" id="GO:0031124">
    <property type="term" value="P:mRNA 3'-end processing"/>
    <property type="evidence" value="ECO:0007669"/>
    <property type="project" value="InterPro"/>
</dbReference>
<dbReference type="InterPro" id="IPR008847">
    <property type="entry name" value="Suf"/>
</dbReference>
<dbReference type="InterPro" id="IPR045243">
    <property type="entry name" value="Rna14-like"/>
</dbReference>
<dbReference type="SUPFAM" id="SSF48452">
    <property type="entry name" value="TPR-like"/>
    <property type="match status" value="2"/>
</dbReference>
<keyword evidence="2" id="KW-0677">Repeat</keyword>